<dbReference type="PANTHER" id="PTHR43130">
    <property type="entry name" value="ARAC-FAMILY TRANSCRIPTIONAL REGULATOR"/>
    <property type="match status" value="1"/>
</dbReference>
<evidence type="ECO:0000259" key="1">
    <source>
        <dbReference type="Pfam" id="PF01965"/>
    </source>
</evidence>
<dbReference type="Gene3D" id="3.40.50.880">
    <property type="match status" value="1"/>
</dbReference>
<accession>A0ABS7BWR0</accession>
<dbReference type="InterPro" id="IPR052158">
    <property type="entry name" value="INH-QAR"/>
</dbReference>
<dbReference type="SUPFAM" id="SSF52317">
    <property type="entry name" value="Class I glutamine amidotransferase-like"/>
    <property type="match status" value="1"/>
</dbReference>
<dbReference type="CDD" id="cd03139">
    <property type="entry name" value="GATase1_PfpI_2"/>
    <property type="match status" value="1"/>
</dbReference>
<feature type="domain" description="DJ-1/PfpI" evidence="1">
    <location>
        <begin position="1"/>
        <end position="166"/>
    </location>
</feature>
<dbReference type="InterPro" id="IPR002818">
    <property type="entry name" value="DJ-1/PfpI"/>
</dbReference>
<sequence>MKMAFILFDGMTTLDFSGFYEAVTWLGILGVKEAVSWDFCSTKAEITDDRGLTIKIPHVYPDLSGYDLIFIPGGFSTRQLRHDPDFVSWVKTACDVEIKASVCTGALLLGAAGFLTDKRATTNPSAYDLLAPYCSEVVKSRVVRDGNVFTGGGVSASLDLGLFLVESLSTPEVARQVQEKMDYPYYRPGRMSK</sequence>
<reference evidence="2 3" key="1">
    <citation type="submission" date="2021-07" db="EMBL/GenBank/DDBJ databases">
        <title>Paenibacillus radiodurans sp. nov., isolated from the southeastern edge of Tengger Desert.</title>
        <authorList>
            <person name="Zhang G."/>
        </authorList>
    </citation>
    <scope>NUCLEOTIDE SEQUENCE [LARGE SCALE GENOMIC DNA]</scope>
    <source>
        <strain evidence="2 3">CCM 7311</strain>
    </source>
</reference>
<dbReference type="RefSeq" id="WP_210038666.1">
    <property type="nucleotide sequence ID" value="NZ_JBHLVU010000011.1"/>
</dbReference>
<proteinExistence type="predicted"/>
<dbReference type="Proteomes" id="UP001519887">
    <property type="component" value="Unassembled WGS sequence"/>
</dbReference>
<keyword evidence="3" id="KW-1185">Reference proteome</keyword>
<dbReference type="PANTHER" id="PTHR43130:SF3">
    <property type="entry name" value="HTH-TYPE TRANSCRIPTIONAL REGULATOR RV1931C"/>
    <property type="match status" value="1"/>
</dbReference>
<comment type="caution">
    <text evidence="2">The sequence shown here is derived from an EMBL/GenBank/DDBJ whole genome shotgun (WGS) entry which is preliminary data.</text>
</comment>
<protein>
    <submittedName>
        <fullName evidence="2">DJ-1/PfpI family protein</fullName>
    </submittedName>
</protein>
<evidence type="ECO:0000313" key="2">
    <source>
        <dbReference type="EMBL" id="MBW7453090.1"/>
    </source>
</evidence>
<gene>
    <name evidence="2" type="ORF">K0U00_03430</name>
</gene>
<evidence type="ECO:0000313" key="3">
    <source>
        <dbReference type="Proteomes" id="UP001519887"/>
    </source>
</evidence>
<name>A0ABS7BWR0_9BACL</name>
<dbReference type="Pfam" id="PF01965">
    <property type="entry name" value="DJ-1_PfpI"/>
    <property type="match status" value="1"/>
</dbReference>
<dbReference type="InterPro" id="IPR029062">
    <property type="entry name" value="Class_I_gatase-like"/>
</dbReference>
<dbReference type="EMBL" id="JAHZIK010000040">
    <property type="protein sequence ID" value="MBW7453090.1"/>
    <property type="molecule type" value="Genomic_DNA"/>
</dbReference>
<organism evidence="2 3">
    <name type="scientific">Paenibacillus sepulcri</name>
    <dbReference type="NCBI Taxonomy" id="359917"/>
    <lineage>
        <taxon>Bacteria</taxon>
        <taxon>Bacillati</taxon>
        <taxon>Bacillota</taxon>
        <taxon>Bacilli</taxon>
        <taxon>Bacillales</taxon>
        <taxon>Paenibacillaceae</taxon>
        <taxon>Paenibacillus</taxon>
    </lineage>
</organism>